<dbReference type="AlphaFoldDB" id="A0A8S1X6U0"/>
<gene>
    <name evidence="1" type="ORF">POCTA_138.1.T1120028</name>
</gene>
<keyword evidence="2" id="KW-1185">Reference proteome</keyword>
<sequence>MRVGGHYDQNRKFYILLEMLQKEIYTIILQNQDIMEMLYNFHLLESRKLDLQLDLIKQKDP</sequence>
<dbReference type="Proteomes" id="UP000683925">
    <property type="component" value="Unassembled WGS sequence"/>
</dbReference>
<name>A0A8S1X6U0_PAROT</name>
<proteinExistence type="predicted"/>
<organism evidence="1 2">
    <name type="scientific">Paramecium octaurelia</name>
    <dbReference type="NCBI Taxonomy" id="43137"/>
    <lineage>
        <taxon>Eukaryota</taxon>
        <taxon>Sar</taxon>
        <taxon>Alveolata</taxon>
        <taxon>Ciliophora</taxon>
        <taxon>Intramacronucleata</taxon>
        <taxon>Oligohymenophorea</taxon>
        <taxon>Peniculida</taxon>
        <taxon>Parameciidae</taxon>
        <taxon>Paramecium</taxon>
    </lineage>
</organism>
<evidence type="ECO:0000313" key="2">
    <source>
        <dbReference type="Proteomes" id="UP000683925"/>
    </source>
</evidence>
<dbReference type="EMBL" id="CAJJDP010000112">
    <property type="protein sequence ID" value="CAD8196499.1"/>
    <property type="molecule type" value="Genomic_DNA"/>
</dbReference>
<reference evidence="1" key="1">
    <citation type="submission" date="2021-01" db="EMBL/GenBank/DDBJ databases">
        <authorList>
            <consortium name="Genoscope - CEA"/>
            <person name="William W."/>
        </authorList>
    </citation>
    <scope>NUCLEOTIDE SEQUENCE</scope>
</reference>
<protein>
    <submittedName>
        <fullName evidence="1">Uncharacterized protein</fullName>
    </submittedName>
</protein>
<comment type="caution">
    <text evidence="1">The sequence shown here is derived from an EMBL/GenBank/DDBJ whole genome shotgun (WGS) entry which is preliminary data.</text>
</comment>
<evidence type="ECO:0000313" key="1">
    <source>
        <dbReference type="EMBL" id="CAD8196499.1"/>
    </source>
</evidence>
<accession>A0A8S1X6U0</accession>